<feature type="chain" id="PRO_5017461254" description="Lipoprotein" evidence="2">
    <location>
        <begin position="19"/>
        <end position="163"/>
    </location>
</feature>
<reference evidence="4" key="1">
    <citation type="submission" date="2016-10" db="EMBL/GenBank/DDBJ databases">
        <authorList>
            <person name="Varghese N."/>
            <person name="Submissions S."/>
        </authorList>
    </citation>
    <scope>NUCLEOTIDE SEQUENCE [LARGE SCALE GENOMIC DNA]</scope>
    <source>
        <strain evidence="4">N6PO6</strain>
    </source>
</reference>
<dbReference type="STRING" id="1367852.SAMN05216516_11313"/>
<dbReference type="PROSITE" id="PS51257">
    <property type="entry name" value="PROKAR_LIPOPROTEIN"/>
    <property type="match status" value="1"/>
</dbReference>
<dbReference type="RefSeq" id="WP_143088842.1">
    <property type="nucleotide sequence ID" value="NZ_FOVC01000013.1"/>
</dbReference>
<gene>
    <name evidence="3" type="ORF">SAMN05216516_11313</name>
</gene>
<keyword evidence="4" id="KW-1185">Reference proteome</keyword>
<feature type="region of interest" description="Disordered" evidence="1">
    <location>
        <begin position="29"/>
        <end position="74"/>
    </location>
</feature>
<keyword evidence="2" id="KW-0732">Signal</keyword>
<name>A0A1I5AT07_9GAMM</name>
<evidence type="ECO:0000313" key="4">
    <source>
        <dbReference type="Proteomes" id="UP000242222"/>
    </source>
</evidence>
<organism evidence="3 4">
    <name type="scientific">Izhakiella capsodis</name>
    <dbReference type="NCBI Taxonomy" id="1367852"/>
    <lineage>
        <taxon>Bacteria</taxon>
        <taxon>Pseudomonadati</taxon>
        <taxon>Pseudomonadota</taxon>
        <taxon>Gammaproteobacteria</taxon>
        <taxon>Enterobacterales</taxon>
        <taxon>Erwiniaceae</taxon>
        <taxon>Izhakiella</taxon>
    </lineage>
</organism>
<accession>A0A1I5AT07</accession>
<evidence type="ECO:0000256" key="1">
    <source>
        <dbReference type="SAM" id="MobiDB-lite"/>
    </source>
</evidence>
<evidence type="ECO:0008006" key="5">
    <source>
        <dbReference type="Google" id="ProtNLM"/>
    </source>
</evidence>
<feature type="signal peptide" evidence="2">
    <location>
        <begin position="1"/>
        <end position="18"/>
    </location>
</feature>
<dbReference type="Proteomes" id="UP000242222">
    <property type="component" value="Unassembled WGS sequence"/>
</dbReference>
<evidence type="ECO:0000313" key="3">
    <source>
        <dbReference type="EMBL" id="SFN65598.1"/>
    </source>
</evidence>
<dbReference type="OrthoDB" id="6493486at2"/>
<dbReference type="EMBL" id="FOVC01000013">
    <property type="protein sequence ID" value="SFN65598.1"/>
    <property type="molecule type" value="Genomic_DNA"/>
</dbReference>
<sequence length="163" mass="17879">MKSLWCLIMALLVSSSLAGCQSMFKNQSVNKTTQAPPIKMSTAPVANDTNNKKPESPQLSGPSKVDTVAENSTKSDNSVMANMERCKAQLDALKTLAPDKYPRLNNAFRYIMRGAASYASVRPEISKETQDTIDALYHYRSNLICAQISQTMMNTLSLHGAMP</sequence>
<protein>
    <recommendedName>
        <fullName evidence="5">Lipoprotein</fullName>
    </recommendedName>
</protein>
<dbReference type="AlphaFoldDB" id="A0A1I5AT07"/>
<proteinExistence type="predicted"/>
<evidence type="ECO:0000256" key="2">
    <source>
        <dbReference type="SAM" id="SignalP"/>
    </source>
</evidence>